<dbReference type="EMBL" id="CAJGYM010000020">
    <property type="protein sequence ID" value="CAD6191295.1"/>
    <property type="molecule type" value="Genomic_DNA"/>
</dbReference>
<feature type="region of interest" description="Disordered" evidence="1">
    <location>
        <begin position="21"/>
        <end position="44"/>
    </location>
</feature>
<reference evidence="2" key="1">
    <citation type="submission" date="2020-10" db="EMBL/GenBank/DDBJ databases">
        <authorList>
            <person name="Kikuchi T."/>
        </authorList>
    </citation>
    <scope>NUCLEOTIDE SEQUENCE</scope>
    <source>
        <strain evidence="2">NKZ352</strain>
    </source>
</reference>
<keyword evidence="3" id="KW-1185">Reference proteome</keyword>
<name>A0A8S1H7B4_9PELO</name>
<proteinExistence type="predicted"/>
<organism evidence="2 3">
    <name type="scientific">Caenorhabditis auriculariae</name>
    <dbReference type="NCBI Taxonomy" id="2777116"/>
    <lineage>
        <taxon>Eukaryota</taxon>
        <taxon>Metazoa</taxon>
        <taxon>Ecdysozoa</taxon>
        <taxon>Nematoda</taxon>
        <taxon>Chromadorea</taxon>
        <taxon>Rhabditida</taxon>
        <taxon>Rhabditina</taxon>
        <taxon>Rhabditomorpha</taxon>
        <taxon>Rhabditoidea</taxon>
        <taxon>Rhabditidae</taxon>
        <taxon>Peloderinae</taxon>
        <taxon>Caenorhabditis</taxon>
    </lineage>
</organism>
<sequence length="116" mass="12647">MSKLILMRRLVRGLARQPIDPRQFSKAGPALARPQANMADPSRPEKLKLRHIKSVSESLVLAGLIAGTDDGRHSAPMKGGSVALSSSYCPALCFRPMSVEKTNAGSRFLRLLPYEC</sequence>
<dbReference type="Proteomes" id="UP000835052">
    <property type="component" value="Unassembled WGS sequence"/>
</dbReference>
<evidence type="ECO:0000313" key="2">
    <source>
        <dbReference type="EMBL" id="CAD6191295.1"/>
    </source>
</evidence>
<evidence type="ECO:0000256" key="1">
    <source>
        <dbReference type="SAM" id="MobiDB-lite"/>
    </source>
</evidence>
<accession>A0A8S1H7B4</accession>
<protein>
    <submittedName>
        <fullName evidence="2">Uncharacterized protein</fullName>
    </submittedName>
</protein>
<dbReference type="AlphaFoldDB" id="A0A8S1H7B4"/>
<evidence type="ECO:0000313" key="3">
    <source>
        <dbReference type="Proteomes" id="UP000835052"/>
    </source>
</evidence>
<gene>
    <name evidence="2" type="ORF">CAUJ_LOCUS7214</name>
</gene>
<comment type="caution">
    <text evidence="2">The sequence shown here is derived from an EMBL/GenBank/DDBJ whole genome shotgun (WGS) entry which is preliminary data.</text>
</comment>